<keyword evidence="5 10" id="KW-0812">Transmembrane</keyword>
<feature type="transmembrane region" description="Helical" evidence="10">
    <location>
        <begin position="56"/>
        <end position="75"/>
    </location>
</feature>
<protein>
    <recommendedName>
        <fullName evidence="10">Protein-export membrane protein SecG</fullName>
    </recommendedName>
</protein>
<feature type="compositionally biased region" description="Polar residues" evidence="11">
    <location>
        <begin position="138"/>
        <end position="151"/>
    </location>
</feature>
<dbReference type="EMBL" id="MFYX01000148">
    <property type="protein sequence ID" value="OGK00329.1"/>
    <property type="molecule type" value="Genomic_DNA"/>
</dbReference>
<organism evidence="12 13">
    <name type="scientific">Candidatus Raymondbacteria bacterium RIFOXYD12_FULL_49_13</name>
    <dbReference type="NCBI Taxonomy" id="1817890"/>
    <lineage>
        <taxon>Bacteria</taxon>
        <taxon>Raymondiibacteriota</taxon>
    </lineage>
</organism>
<dbReference type="GO" id="GO:0005886">
    <property type="term" value="C:plasma membrane"/>
    <property type="evidence" value="ECO:0007669"/>
    <property type="project" value="UniProtKB-SubCell"/>
</dbReference>
<dbReference type="GO" id="GO:0009306">
    <property type="term" value="P:protein secretion"/>
    <property type="evidence" value="ECO:0007669"/>
    <property type="project" value="UniProtKB-UniRule"/>
</dbReference>
<accession>A0A1F7F0Z7</accession>
<evidence type="ECO:0000313" key="13">
    <source>
        <dbReference type="Proteomes" id="UP000179243"/>
    </source>
</evidence>
<feature type="region of interest" description="Disordered" evidence="11">
    <location>
        <begin position="108"/>
        <end position="151"/>
    </location>
</feature>
<comment type="caution">
    <text evidence="10">Lacks conserved residue(s) required for the propagation of feature annotation.</text>
</comment>
<dbReference type="NCBIfam" id="TIGR00810">
    <property type="entry name" value="secG"/>
    <property type="match status" value="1"/>
</dbReference>
<dbReference type="AlphaFoldDB" id="A0A1F7F0Z7"/>
<evidence type="ECO:0000256" key="4">
    <source>
        <dbReference type="ARBA" id="ARBA00022475"/>
    </source>
</evidence>
<keyword evidence="3 10" id="KW-0813">Transport</keyword>
<dbReference type="GO" id="GO:0043952">
    <property type="term" value="P:protein transport by the Sec complex"/>
    <property type="evidence" value="ECO:0007669"/>
    <property type="project" value="TreeGrafter"/>
</dbReference>
<evidence type="ECO:0000256" key="5">
    <source>
        <dbReference type="ARBA" id="ARBA00022692"/>
    </source>
</evidence>
<evidence type="ECO:0000313" key="12">
    <source>
        <dbReference type="EMBL" id="OGK00329.1"/>
    </source>
</evidence>
<dbReference type="GO" id="GO:0015450">
    <property type="term" value="F:protein-transporting ATPase activity"/>
    <property type="evidence" value="ECO:0007669"/>
    <property type="project" value="UniProtKB-UniRule"/>
</dbReference>
<keyword evidence="6 10" id="KW-0653">Protein transport</keyword>
<evidence type="ECO:0000256" key="11">
    <source>
        <dbReference type="SAM" id="MobiDB-lite"/>
    </source>
</evidence>
<keyword evidence="7 10" id="KW-1133">Transmembrane helix</keyword>
<dbReference type="PANTHER" id="PTHR34182:SF1">
    <property type="entry name" value="PROTEIN-EXPORT MEMBRANE PROTEIN SECG"/>
    <property type="match status" value="1"/>
</dbReference>
<evidence type="ECO:0000256" key="9">
    <source>
        <dbReference type="ARBA" id="ARBA00023136"/>
    </source>
</evidence>
<dbReference type="Pfam" id="PF03840">
    <property type="entry name" value="SecG"/>
    <property type="match status" value="1"/>
</dbReference>
<reference evidence="12 13" key="1">
    <citation type="journal article" date="2016" name="Nat. Commun.">
        <title>Thousands of microbial genomes shed light on interconnected biogeochemical processes in an aquifer system.</title>
        <authorList>
            <person name="Anantharaman K."/>
            <person name="Brown C.T."/>
            <person name="Hug L.A."/>
            <person name="Sharon I."/>
            <person name="Castelle C.J."/>
            <person name="Probst A.J."/>
            <person name="Thomas B.C."/>
            <person name="Singh A."/>
            <person name="Wilkins M.J."/>
            <person name="Karaoz U."/>
            <person name="Brodie E.L."/>
            <person name="Williams K.H."/>
            <person name="Hubbard S.S."/>
            <person name="Banfield J.F."/>
        </authorList>
    </citation>
    <scope>NUCLEOTIDE SEQUENCE [LARGE SCALE GENOMIC DNA]</scope>
</reference>
<gene>
    <name evidence="12" type="ORF">A2519_01040</name>
</gene>
<dbReference type="PANTHER" id="PTHR34182">
    <property type="entry name" value="PROTEIN-EXPORT MEMBRANE PROTEIN SECG"/>
    <property type="match status" value="1"/>
</dbReference>
<proteinExistence type="inferred from homology"/>
<keyword evidence="9 10" id="KW-0472">Membrane</keyword>
<comment type="similarity">
    <text evidence="2 10">Belongs to the SecG family.</text>
</comment>
<evidence type="ECO:0000256" key="1">
    <source>
        <dbReference type="ARBA" id="ARBA00004651"/>
    </source>
</evidence>
<dbReference type="Proteomes" id="UP000179243">
    <property type="component" value="Unassembled WGS sequence"/>
</dbReference>
<dbReference type="PRINTS" id="PR01651">
    <property type="entry name" value="SECGEXPORT"/>
</dbReference>
<keyword evidence="8 10" id="KW-0811">Translocation</keyword>
<evidence type="ECO:0000256" key="7">
    <source>
        <dbReference type="ARBA" id="ARBA00022989"/>
    </source>
</evidence>
<sequence length="151" mass="15921">MFYGVLLAILILISVFLVVFILLQSDKGGGLAGSLGGMGGGAMPFSGREAATILTKLTTWLAIFFMVICIVLNIMSRNRAHSAPNSALQKRAERVKKLESNAASAVLDQQMALPPQTGPEGAAQQQDQGENAPITIPGVTQEQPTPSQDAK</sequence>
<dbReference type="InterPro" id="IPR004692">
    <property type="entry name" value="SecG"/>
</dbReference>
<evidence type="ECO:0000256" key="3">
    <source>
        <dbReference type="ARBA" id="ARBA00022448"/>
    </source>
</evidence>
<evidence type="ECO:0000256" key="10">
    <source>
        <dbReference type="RuleBase" id="RU365087"/>
    </source>
</evidence>
<evidence type="ECO:0000256" key="6">
    <source>
        <dbReference type="ARBA" id="ARBA00022927"/>
    </source>
</evidence>
<keyword evidence="4 10" id="KW-1003">Cell membrane</keyword>
<comment type="function">
    <text evidence="10">Involved in protein export. Participates in an early event of protein translocation.</text>
</comment>
<evidence type="ECO:0000256" key="2">
    <source>
        <dbReference type="ARBA" id="ARBA00008445"/>
    </source>
</evidence>
<evidence type="ECO:0000256" key="8">
    <source>
        <dbReference type="ARBA" id="ARBA00023010"/>
    </source>
</evidence>
<name>A0A1F7F0Z7_UNCRA</name>
<comment type="subcellular location">
    <subcellularLocation>
        <location evidence="1 10">Cell membrane</location>
        <topology evidence="1 10">Multi-pass membrane protein</topology>
    </subcellularLocation>
</comment>
<dbReference type="GO" id="GO:0065002">
    <property type="term" value="P:intracellular protein transmembrane transport"/>
    <property type="evidence" value="ECO:0007669"/>
    <property type="project" value="TreeGrafter"/>
</dbReference>
<comment type="caution">
    <text evidence="12">The sequence shown here is derived from an EMBL/GenBank/DDBJ whole genome shotgun (WGS) entry which is preliminary data.</text>
</comment>